<keyword evidence="2" id="KW-1185">Reference proteome</keyword>
<dbReference type="AlphaFoldDB" id="A0AAV4PA69"/>
<dbReference type="Proteomes" id="UP001054837">
    <property type="component" value="Unassembled WGS sequence"/>
</dbReference>
<comment type="caution">
    <text evidence="1">The sequence shown here is derived from an EMBL/GenBank/DDBJ whole genome shotgun (WGS) entry which is preliminary data.</text>
</comment>
<dbReference type="EMBL" id="BPLQ01002442">
    <property type="protein sequence ID" value="GIX92898.1"/>
    <property type="molecule type" value="Genomic_DNA"/>
</dbReference>
<proteinExistence type="predicted"/>
<evidence type="ECO:0000313" key="1">
    <source>
        <dbReference type="EMBL" id="GIX92898.1"/>
    </source>
</evidence>
<name>A0AAV4PA69_9ARAC</name>
<sequence>MGTLSSLRKPNLDPSIARLLRALCFFNEYRSLGWDAASFFIGKRSILLSKRHKSAQYIAQIRYPPTKDTSHKMNRGGIVSCHIFFRPIRERREHAILKRLESWNLKQLLLFCFLFKCL</sequence>
<accession>A0AAV4PA69</accession>
<reference evidence="1 2" key="1">
    <citation type="submission" date="2021-06" db="EMBL/GenBank/DDBJ databases">
        <title>Caerostris darwini draft genome.</title>
        <authorList>
            <person name="Kono N."/>
            <person name="Arakawa K."/>
        </authorList>
    </citation>
    <scope>NUCLEOTIDE SEQUENCE [LARGE SCALE GENOMIC DNA]</scope>
</reference>
<evidence type="ECO:0000313" key="2">
    <source>
        <dbReference type="Proteomes" id="UP001054837"/>
    </source>
</evidence>
<gene>
    <name evidence="1" type="ORF">CDAR_594841</name>
</gene>
<organism evidence="1 2">
    <name type="scientific">Caerostris darwini</name>
    <dbReference type="NCBI Taxonomy" id="1538125"/>
    <lineage>
        <taxon>Eukaryota</taxon>
        <taxon>Metazoa</taxon>
        <taxon>Ecdysozoa</taxon>
        <taxon>Arthropoda</taxon>
        <taxon>Chelicerata</taxon>
        <taxon>Arachnida</taxon>
        <taxon>Araneae</taxon>
        <taxon>Araneomorphae</taxon>
        <taxon>Entelegynae</taxon>
        <taxon>Araneoidea</taxon>
        <taxon>Araneidae</taxon>
        <taxon>Caerostris</taxon>
    </lineage>
</organism>
<protein>
    <submittedName>
        <fullName evidence="1">Uncharacterized protein</fullName>
    </submittedName>
</protein>